<dbReference type="EMBL" id="JYDH01000010">
    <property type="protein sequence ID" value="KRY41064.1"/>
    <property type="molecule type" value="Genomic_DNA"/>
</dbReference>
<protein>
    <submittedName>
        <fullName evidence="2">Uncharacterized protein</fullName>
    </submittedName>
</protein>
<gene>
    <name evidence="2" type="ORF">T01_11286</name>
    <name evidence="1" type="ORF">T01_11321</name>
</gene>
<proteinExistence type="predicted"/>
<sequence length="64" mass="6961">MAQQQKSLANYQSFAGNLSQKGRGVGKNGHSINEVSSECALENCAADMDRANEIFPAENEEEEN</sequence>
<accession>A0A0V1BVX2</accession>
<organism evidence="2 3">
    <name type="scientific">Trichinella spiralis</name>
    <name type="common">Trichina worm</name>
    <dbReference type="NCBI Taxonomy" id="6334"/>
    <lineage>
        <taxon>Eukaryota</taxon>
        <taxon>Metazoa</taxon>
        <taxon>Ecdysozoa</taxon>
        <taxon>Nematoda</taxon>
        <taxon>Enoplea</taxon>
        <taxon>Dorylaimia</taxon>
        <taxon>Trichinellida</taxon>
        <taxon>Trichinellidae</taxon>
        <taxon>Trichinella</taxon>
    </lineage>
</organism>
<reference evidence="2 3" key="1">
    <citation type="submission" date="2015-01" db="EMBL/GenBank/DDBJ databases">
        <title>Evolution of Trichinella species and genotypes.</title>
        <authorList>
            <person name="Korhonen P.K."/>
            <person name="Edoardo P."/>
            <person name="Giuseppe L.R."/>
            <person name="Gasser R.B."/>
        </authorList>
    </citation>
    <scope>NUCLEOTIDE SEQUENCE [LARGE SCALE GENOMIC DNA]</scope>
    <source>
        <strain evidence="2">ISS3</strain>
    </source>
</reference>
<name>A0A0V1BVX2_TRISP</name>
<dbReference type="Proteomes" id="UP000054776">
    <property type="component" value="Unassembled WGS sequence"/>
</dbReference>
<evidence type="ECO:0000313" key="1">
    <source>
        <dbReference type="EMBL" id="KRY26893.1"/>
    </source>
</evidence>
<dbReference type="InParanoid" id="A0A0V1BVX2"/>
<evidence type="ECO:0000313" key="3">
    <source>
        <dbReference type="Proteomes" id="UP000054776"/>
    </source>
</evidence>
<comment type="caution">
    <text evidence="2">The sequence shown here is derived from an EMBL/GenBank/DDBJ whole genome shotgun (WGS) entry which is preliminary data.</text>
</comment>
<evidence type="ECO:0000313" key="2">
    <source>
        <dbReference type="EMBL" id="KRY41064.1"/>
    </source>
</evidence>
<dbReference type="AlphaFoldDB" id="A0A0V1BVX2"/>
<keyword evidence="3" id="KW-1185">Reference proteome</keyword>
<dbReference type="EMBL" id="JYDH01000315">
    <property type="protein sequence ID" value="KRY26893.1"/>
    <property type="molecule type" value="Genomic_DNA"/>
</dbReference>